<evidence type="ECO:0000313" key="2">
    <source>
        <dbReference type="Proteomes" id="UP000234323"/>
    </source>
</evidence>
<dbReference type="Proteomes" id="UP000234323">
    <property type="component" value="Unassembled WGS sequence"/>
</dbReference>
<proteinExistence type="predicted"/>
<comment type="caution">
    <text evidence="1">The sequence shown here is derived from an EMBL/GenBank/DDBJ whole genome shotgun (WGS) entry which is preliminary data.</text>
</comment>
<organism evidence="1 2">
    <name type="scientific">Rhizophagus irregularis</name>
    <dbReference type="NCBI Taxonomy" id="588596"/>
    <lineage>
        <taxon>Eukaryota</taxon>
        <taxon>Fungi</taxon>
        <taxon>Fungi incertae sedis</taxon>
        <taxon>Mucoromycota</taxon>
        <taxon>Glomeromycotina</taxon>
        <taxon>Glomeromycetes</taxon>
        <taxon>Glomerales</taxon>
        <taxon>Glomeraceae</taxon>
        <taxon>Rhizophagus</taxon>
    </lineage>
</organism>
<sequence>MPKESKIHVHMLSWPSWHHTTKLITLLISLSFFQQDIKRVGVCGSFSQLSRKNHSHKNNEKTRYVQYVKVMYTWRRVFSHYGFFDGFLHLGNEKMVTNEDISLNCINLGNDFEDIFMLEIPEDKMVNLLKSMIKK</sequence>
<dbReference type="VEuPathDB" id="FungiDB:RhiirFUN_020712"/>
<protein>
    <submittedName>
        <fullName evidence="1">Uncharacterized protein</fullName>
    </submittedName>
</protein>
<name>A0A2I1GPY9_9GLOM</name>
<dbReference type="AlphaFoldDB" id="A0A2I1GPY9"/>
<reference evidence="1 2" key="1">
    <citation type="submission" date="2015-10" db="EMBL/GenBank/DDBJ databases">
        <title>Genome analyses suggest a sexual origin of heterokaryosis in a supposedly ancient asexual fungus.</title>
        <authorList>
            <person name="Ropars J."/>
            <person name="Sedzielewska K."/>
            <person name="Noel J."/>
            <person name="Charron P."/>
            <person name="Farinelli L."/>
            <person name="Marton T."/>
            <person name="Kruger M."/>
            <person name="Pelin A."/>
            <person name="Brachmann A."/>
            <person name="Corradi N."/>
        </authorList>
    </citation>
    <scope>NUCLEOTIDE SEQUENCE [LARGE SCALE GENOMIC DNA]</scope>
    <source>
        <strain evidence="1 2">A4</strain>
    </source>
</reference>
<gene>
    <name evidence="1" type="ORF">RhiirA4_232364</name>
</gene>
<dbReference type="EMBL" id="LLXI01000663">
    <property type="protein sequence ID" value="PKY48711.1"/>
    <property type="molecule type" value="Genomic_DNA"/>
</dbReference>
<keyword evidence="2" id="KW-1185">Reference proteome</keyword>
<evidence type="ECO:0000313" key="1">
    <source>
        <dbReference type="EMBL" id="PKY48711.1"/>
    </source>
</evidence>
<accession>A0A2I1GPY9</accession>